<proteinExistence type="predicted"/>
<sequence>MSHKHYDWKPAFLEALRSMPIIRHGCDAVGINRTTAWRARETDEAFAKAWDDAMADGIDKAETAAYKRAVEGFEEPVIDKGRLAYRYERYIVTHEHAETGEPVEEEKWRMVLDANGQPIPLTVRKHSDALLSKILSAKKPEYRTERTELTGADGAPVQVDSSTRMARVAQLMALAKQRKDHSDLA</sequence>
<dbReference type="EMBL" id="LR796184">
    <property type="protein sequence ID" value="CAB4124479.1"/>
    <property type="molecule type" value="Genomic_DNA"/>
</dbReference>
<accession>A0A6J5KX02</accession>
<protein>
    <recommendedName>
        <fullName evidence="2">Terminase small subunit</fullName>
    </recommendedName>
</protein>
<reference evidence="1" key="1">
    <citation type="submission" date="2020-04" db="EMBL/GenBank/DDBJ databases">
        <authorList>
            <person name="Chiriac C."/>
            <person name="Salcher M."/>
            <person name="Ghai R."/>
            <person name="Kavagutti S V."/>
        </authorList>
    </citation>
    <scope>NUCLEOTIDE SEQUENCE</scope>
</reference>
<gene>
    <name evidence="1" type="ORF">UFOVP61_10</name>
</gene>
<evidence type="ECO:0000313" key="1">
    <source>
        <dbReference type="EMBL" id="CAB4124479.1"/>
    </source>
</evidence>
<name>A0A6J5KX02_9CAUD</name>
<evidence type="ECO:0008006" key="2">
    <source>
        <dbReference type="Google" id="ProtNLM"/>
    </source>
</evidence>
<organism evidence="1">
    <name type="scientific">uncultured Caudovirales phage</name>
    <dbReference type="NCBI Taxonomy" id="2100421"/>
    <lineage>
        <taxon>Viruses</taxon>
        <taxon>Duplodnaviria</taxon>
        <taxon>Heunggongvirae</taxon>
        <taxon>Uroviricota</taxon>
        <taxon>Caudoviricetes</taxon>
        <taxon>Peduoviridae</taxon>
        <taxon>Maltschvirus</taxon>
        <taxon>Maltschvirus maltsch</taxon>
    </lineage>
</organism>